<dbReference type="PROSITE" id="PS50106">
    <property type="entry name" value="PDZ"/>
    <property type="match status" value="1"/>
</dbReference>
<reference evidence="5" key="1">
    <citation type="submission" date="2019-11" db="EMBL/GenBank/DDBJ databases">
        <title>Genomic insights into an expanded diversity of filamentous marine cyanobacteria reveals the extraordinary biosynthetic potential of Moorea and Okeania.</title>
        <authorList>
            <person name="Ferreira Leao T."/>
            <person name="Wang M."/>
            <person name="Moss N."/>
            <person name="Da Silva R."/>
            <person name="Sanders J."/>
            <person name="Nurk S."/>
            <person name="Gurevich A."/>
            <person name="Humphrey G."/>
            <person name="Reher R."/>
            <person name="Zhu Q."/>
            <person name="Belda-Ferre P."/>
            <person name="Glukhov E."/>
            <person name="Rex R."/>
            <person name="Dorrestein P.C."/>
            <person name="Knight R."/>
            <person name="Pevzner P."/>
            <person name="Gerwick W.H."/>
            <person name="Gerwick L."/>
        </authorList>
    </citation>
    <scope>NUCLEOTIDE SEQUENCE</scope>
    <source>
        <strain evidence="5">SIO1C4</strain>
    </source>
</reference>
<evidence type="ECO:0000256" key="1">
    <source>
        <dbReference type="ARBA" id="ARBA00010541"/>
    </source>
</evidence>
<dbReference type="AlphaFoldDB" id="A0A6B3NKZ7"/>
<dbReference type="Gene3D" id="2.40.10.120">
    <property type="match status" value="1"/>
</dbReference>
<dbReference type="GO" id="GO:0004252">
    <property type="term" value="F:serine-type endopeptidase activity"/>
    <property type="evidence" value="ECO:0007669"/>
    <property type="project" value="InterPro"/>
</dbReference>
<proteinExistence type="inferred from homology"/>
<dbReference type="Pfam" id="PF13180">
    <property type="entry name" value="PDZ_2"/>
    <property type="match status" value="1"/>
</dbReference>
<evidence type="ECO:0000313" key="5">
    <source>
        <dbReference type="EMBL" id="NER32420.1"/>
    </source>
</evidence>
<dbReference type="EMBL" id="JAAHFQ010001234">
    <property type="protein sequence ID" value="NER32420.1"/>
    <property type="molecule type" value="Genomic_DNA"/>
</dbReference>
<dbReference type="InterPro" id="IPR001940">
    <property type="entry name" value="Peptidase_S1C"/>
</dbReference>
<dbReference type="InterPro" id="IPR036034">
    <property type="entry name" value="PDZ_sf"/>
</dbReference>
<dbReference type="Pfam" id="PF00089">
    <property type="entry name" value="Trypsin"/>
    <property type="match status" value="1"/>
</dbReference>
<dbReference type="GO" id="GO:0006508">
    <property type="term" value="P:proteolysis"/>
    <property type="evidence" value="ECO:0007669"/>
    <property type="project" value="UniProtKB-KW"/>
</dbReference>
<feature type="domain" description="PDZ" evidence="4">
    <location>
        <begin position="90"/>
        <end position="170"/>
    </location>
</feature>
<organism evidence="5">
    <name type="scientific">Symploca sp. SIO1C4</name>
    <dbReference type="NCBI Taxonomy" id="2607765"/>
    <lineage>
        <taxon>Bacteria</taxon>
        <taxon>Bacillati</taxon>
        <taxon>Cyanobacteriota</taxon>
        <taxon>Cyanophyceae</taxon>
        <taxon>Coleofasciculales</taxon>
        <taxon>Coleofasciculaceae</taxon>
        <taxon>Symploca</taxon>
    </lineage>
</organism>
<protein>
    <submittedName>
        <fullName evidence="5">PDZ domain-containing protein</fullName>
    </submittedName>
</protein>
<dbReference type="InterPro" id="IPR001478">
    <property type="entry name" value="PDZ"/>
</dbReference>
<name>A0A6B3NKZ7_9CYAN</name>
<dbReference type="InterPro" id="IPR001254">
    <property type="entry name" value="Trypsin_dom"/>
</dbReference>
<accession>A0A6B3NKZ7</accession>
<dbReference type="InterPro" id="IPR009003">
    <property type="entry name" value="Peptidase_S1_PA"/>
</dbReference>
<comment type="caution">
    <text evidence="5">The sequence shown here is derived from an EMBL/GenBank/DDBJ whole genome shotgun (WGS) entry which is preliminary data.</text>
</comment>
<dbReference type="SMART" id="SM00228">
    <property type="entry name" value="PDZ"/>
    <property type="match status" value="1"/>
</dbReference>
<keyword evidence="2" id="KW-0645">Protease</keyword>
<evidence type="ECO:0000256" key="3">
    <source>
        <dbReference type="ARBA" id="ARBA00022801"/>
    </source>
</evidence>
<evidence type="ECO:0000256" key="2">
    <source>
        <dbReference type="ARBA" id="ARBA00022670"/>
    </source>
</evidence>
<dbReference type="SUPFAM" id="SSF50156">
    <property type="entry name" value="PDZ domain-like"/>
    <property type="match status" value="1"/>
</dbReference>
<dbReference type="PANTHER" id="PTHR22939:SF129">
    <property type="entry name" value="SERINE PROTEASE HTRA2, MITOCHONDRIAL"/>
    <property type="match status" value="1"/>
</dbReference>
<gene>
    <name evidence="5" type="ORF">F6J89_33715</name>
</gene>
<dbReference type="PANTHER" id="PTHR22939">
    <property type="entry name" value="SERINE PROTEASE FAMILY S1C HTRA-RELATED"/>
    <property type="match status" value="1"/>
</dbReference>
<feature type="non-terminal residue" evidence="5">
    <location>
        <position position="1"/>
    </location>
</feature>
<dbReference type="Gene3D" id="2.30.42.10">
    <property type="match status" value="1"/>
</dbReference>
<dbReference type="PRINTS" id="PR00834">
    <property type="entry name" value="PROTEASES2C"/>
</dbReference>
<keyword evidence="3" id="KW-0378">Hydrolase</keyword>
<comment type="similarity">
    <text evidence="1">Belongs to the peptidase S1C family.</text>
</comment>
<sequence length="188" mass="20392">ALDRSSSQVGVSEKRVRFIQTDAAINPGNSGGPLLNANGEVIGINTAIRANAQGLGFAIPVETAERIANQLFTIGQVEHPYLGIRMMTLTPELRKEINQDHNVDFKVRQSRGVIIIDVIRNSPAQKAGLQAGDIIQKVGGKPVENATQVQERVEASEVGAYLEVEVIRQDRSEILLVRPGSLPIKELP</sequence>
<evidence type="ECO:0000259" key="4">
    <source>
        <dbReference type="PROSITE" id="PS50106"/>
    </source>
</evidence>
<dbReference type="SUPFAM" id="SSF50494">
    <property type="entry name" value="Trypsin-like serine proteases"/>
    <property type="match status" value="1"/>
</dbReference>